<protein>
    <submittedName>
        <fullName evidence="2">Uncharacterized protein</fullName>
    </submittedName>
</protein>
<evidence type="ECO:0000256" key="1">
    <source>
        <dbReference type="SAM" id="MobiDB-lite"/>
    </source>
</evidence>
<organism evidence="2 3">
    <name type="scientific">Mucuna pruriens</name>
    <name type="common">Velvet bean</name>
    <name type="synonym">Dolichos pruriens</name>
    <dbReference type="NCBI Taxonomy" id="157652"/>
    <lineage>
        <taxon>Eukaryota</taxon>
        <taxon>Viridiplantae</taxon>
        <taxon>Streptophyta</taxon>
        <taxon>Embryophyta</taxon>
        <taxon>Tracheophyta</taxon>
        <taxon>Spermatophyta</taxon>
        <taxon>Magnoliopsida</taxon>
        <taxon>eudicotyledons</taxon>
        <taxon>Gunneridae</taxon>
        <taxon>Pentapetalae</taxon>
        <taxon>rosids</taxon>
        <taxon>fabids</taxon>
        <taxon>Fabales</taxon>
        <taxon>Fabaceae</taxon>
        <taxon>Papilionoideae</taxon>
        <taxon>50 kb inversion clade</taxon>
        <taxon>NPAAA clade</taxon>
        <taxon>indigoferoid/millettioid clade</taxon>
        <taxon>Phaseoleae</taxon>
        <taxon>Mucuna</taxon>
    </lineage>
</organism>
<reference evidence="2" key="1">
    <citation type="submission" date="2018-05" db="EMBL/GenBank/DDBJ databases">
        <title>Draft genome of Mucuna pruriens seed.</title>
        <authorList>
            <person name="Nnadi N.E."/>
            <person name="Vos R."/>
            <person name="Hasami M.H."/>
            <person name="Devisetty U.K."/>
            <person name="Aguiy J.C."/>
        </authorList>
    </citation>
    <scope>NUCLEOTIDE SEQUENCE [LARGE SCALE GENOMIC DNA]</scope>
    <source>
        <strain evidence="2">JCA_2017</strain>
    </source>
</reference>
<evidence type="ECO:0000313" key="3">
    <source>
        <dbReference type="Proteomes" id="UP000257109"/>
    </source>
</evidence>
<dbReference type="AlphaFoldDB" id="A0A371EH58"/>
<sequence length="87" mass="9903">MIIRENGELESGSSQGEFTSSESELSSEEDAPYERDLLMVLDSRKIEQREMIVDIQVSLAMTLGKYKDEIPCDVVLMEATHILLRRP</sequence>
<dbReference type="EMBL" id="QJKJ01013938">
    <property type="protein sequence ID" value="RDX65378.1"/>
    <property type="molecule type" value="Genomic_DNA"/>
</dbReference>
<dbReference type="OrthoDB" id="1747743at2759"/>
<feature type="non-terminal residue" evidence="2">
    <location>
        <position position="1"/>
    </location>
</feature>
<comment type="caution">
    <text evidence="2">The sequence shown here is derived from an EMBL/GenBank/DDBJ whole genome shotgun (WGS) entry which is preliminary data.</text>
</comment>
<gene>
    <name evidence="2" type="ORF">CR513_55969</name>
</gene>
<feature type="region of interest" description="Disordered" evidence="1">
    <location>
        <begin position="1"/>
        <end position="31"/>
    </location>
</feature>
<keyword evidence="3" id="KW-1185">Reference proteome</keyword>
<evidence type="ECO:0000313" key="2">
    <source>
        <dbReference type="EMBL" id="RDX65378.1"/>
    </source>
</evidence>
<name>A0A371EH58_MUCPR</name>
<accession>A0A371EH58</accession>
<dbReference type="Proteomes" id="UP000257109">
    <property type="component" value="Unassembled WGS sequence"/>
</dbReference>
<proteinExistence type="predicted"/>